<evidence type="ECO:0000256" key="23">
    <source>
        <dbReference type="ARBA" id="ARBA00047330"/>
    </source>
</evidence>
<keyword evidence="6" id="KW-0813">Transport</keyword>
<dbReference type="AlphaFoldDB" id="A0A2A2KSV6"/>
<dbReference type="InterPro" id="IPR023299">
    <property type="entry name" value="ATPase_P-typ_cyto_dom_N"/>
</dbReference>
<keyword evidence="19" id="KW-0333">Golgi apparatus</keyword>
<dbReference type="InterPro" id="IPR006068">
    <property type="entry name" value="ATPase_P-typ_cation-transptr_C"/>
</dbReference>
<dbReference type="SFLD" id="SFLDG00002">
    <property type="entry name" value="C1.7:_P-type_atpase_like"/>
    <property type="match status" value="1"/>
</dbReference>
<sequence length="789" mass="86056">MKQFDDAVSITVAVVIVVTVGFVQEYRSEKTLEQLNKLVPPSCRVVRDGHETTMLARELVPGDIVVLNIGDRIPADLRLLEAFTLEVDESSLTGETEPKHKDTGHVHHSAVDNSVDSLTCITFMGTLVCNGRGKGVVISTAHSSQFGEILQMMIAEESPKTPLQNSMDVLGKQLSLYSFILIGIICLIGFVQGRNMLDMFTIGVRQVISICLAVAAIPEGLPIVVAVTLAIGVMRMAKRRAVVKKMPAVETLGCVTVICTDKTGTLTKNEMTATCVVSVEGKKADVTGTGYGFTQGNVTVNGEQVDSRSHPDIVSIVEAGVVCNNAQLKGDTVIGQPTEGALMVLARKMHLDNVSENYTRLREQPFNHDTKWMAVQCSSKSGEVVFFVKGALDRVAALCSSYLSYDGSRRPMNEEVRQRVYHYGRSLGGTGLRVLCMARGESMQSLCLLGIVGMLDPPRDGAAEAIRVVKESGVDVKMITGDAPETAVSIATQMGFFSASTDTCLTGPQLDEMSDDQLQLVIRQVSVFCRAAPRHKLKIVKALQSLGEVVAMTGDGVNDAVALKKADIGIAMGKTGTDVCREAADMILCDDDFSTILCAIEEGKAIYHNITNFVRFQLSTQQKSLGVEPVDDDIIRQKPRDVKQPMLTKKLLISILMSAAIVVVGTMSVFYKEMSADNKITPRDTTMTFTCFVLFDMWNALSCRSSRHLITSIGLFRNRMFCLSVAASLICQLLVIYWAPLQHIFQTESLSIMDLVFLVTITSSVFIFNEIRKVVDMRSNKAETGVTHI</sequence>
<evidence type="ECO:0000256" key="12">
    <source>
        <dbReference type="ARBA" id="ARBA00022741"/>
    </source>
</evidence>
<dbReference type="Proteomes" id="UP000218231">
    <property type="component" value="Unassembled WGS sequence"/>
</dbReference>
<evidence type="ECO:0000256" key="8">
    <source>
        <dbReference type="ARBA" id="ARBA00022553"/>
    </source>
</evidence>
<evidence type="ECO:0000256" key="5">
    <source>
        <dbReference type="ARBA" id="ARBA00012790"/>
    </source>
</evidence>
<dbReference type="Pfam" id="PF00689">
    <property type="entry name" value="Cation_ATPase_C"/>
    <property type="match status" value="1"/>
</dbReference>
<dbReference type="FunFam" id="2.70.150.10:FF:000008">
    <property type="entry name" value="Calcium-transporting ATPase"/>
    <property type="match status" value="1"/>
</dbReference>
<gene>
    <name evidence="32" type="ORF">WR25_26386</name>
</gene>
<dbReference type="PRINTS" id="PR00119">
    <property type="entry name" value="CATATPASE"/>
</dbReference>
<feature type="transmembrane region" description="Helical" evidence="29">
    <location>
        <begin position="683"/>
        <end position="701"/>
    </location>
</feature>
<dbReference type="FunFam" id="3.40.50.1000:FF:000028">
    <property type="entry name" value="Calcium-transporting P-type ATPase, putative"/>
    <property type="match status" value="1"/>
</dbReference>
<evidence type="ECO:0000256" key="3">
    <source>
        <dbReference type="ARBA" id="ARBA00004554"/>
    </source>
</evidence>
<evidence type="ECO:0000256" key="11">
    <source>
        <dbReference type="ARBA" id="ARBA00022723"/>
    </source>
</evidence>
<comment type="caution">
    <text evidence="32">The sequence shown here is derived from an EMBL/GenBank/DDBJ whole genome shotgun (WGS) entry which is preliminary data.</text>
</comment>
<dbReference type="InterPro" id="IPR023214">
    <property type="entry name" value="HAD_sf"/>
</dbReference>
<evidence type="ECO:0000256" key="13">
    <source>
        <dbReference type="ARBA" id="ARBA00022837"/>
    </source>
</evidence>
<evidence type="ECO:0000256" key="9">
    <source>
        <dbReference type="ARBA" id="ARBA00022568"/>
    </source>
</evidence>
<reference evidence="32 33" key="1">
    <citation type="journal article" date="2017" name="Curr. Biol.">
        <title>Genome architecture and evolution of a unichromosomal asexual nematode.</title>
        <authorList>
            <person name="Fradin H."/>
            <person name="Zegar C."/>
            <person name="Gutwein M."/>
            <person name="Lucas J."/>
            <person name="Kovtun M."/>
            <person name="Corcoran D."/>
            <person name="Baugh L.R."/>
            <person name="Kiontke K."/>
            <person name="Gunsalus K."/>
            <person name="Fitch D.H."/>
            <person name="Piano F."/>
        </authorList>
    </citation>
    <scope>NUCLEOTIDE SEQUENCE [LARGE SCALE GENOMIC DNA]</scope>
    <source>
        <strain evidence="32">PF1309</strain>
    </source>
</reference>
<dbReference type="OrthoDB" id="3352408at2759"/>
<dbReference type="InterPro" id="IPR044492">
    <property type="entry name" value="P_typ_ATPase_HD_dom"/>
</dbReference>
<feature type="domain" description="P-type ATPase A" evidence="30">
    <location>
        <begin position="38"/>
        <end position="153"/>
    </location>
</feature>
<keyword evidence="7" id="KW-1003">Cell membrane</keyword>
<dbReference type="FunFam" id="3.40.1110.10:FF:000006">
    <property type="entry name" value="Calcium-transporting ATPase"/>
    <property type="match status" value="1"/>
</dbReference>
<keyword evidence="21 29" id="KW-0472">Membrane</keyword>
<evidence type="ECO:0000256" key="18">
    <source>
        <dbReference type="ARBA" id="ARBA00022989"/>
    </source>
</evidence>
<comment type="function">
    <text evidence="24">ATP-driven pump that supplies the Golgi apparatus with Ca(2+) and Mn(2+) ions, both essential cofactors for processing and trafficking of newly synthesized proteins in the secretory pathway. Within a catalytic cycle, acquires Ca(2+) or Mn(2+) ions on the cytoplasmic side of the membrane and delivers them to the lumenal side. The transfer of ions across the membrane is coupled to ATP hydrolysis and is associated with a transient phosphorylation that shifts the pump conformation from inward-facing to outward-facing state. Induces Ca(2+) influx independently of its ATP-driven pump function. At the basolateral membrane of mammary epithelial cells, interacts with Ca(2+) channel ORAI1 and mediates Ca(2+) entry independently of the Ca(2+) content of endoplasmic reticulum or Golgi stores. May facilitate transepithelial transport of large quantities of Ca(2+) for milk secretion via activation of Ca(2+) influx channels at the plasma membrane and active Ca(2+) transport at the Golgi apparatus.</text>
</comment>
<dbReference type="SFLD" id="SFLDS00003">
    <property type="entry name" value="Haloacid_Dehalogenase"/>
    <property type="match status" value="1"/>
</dbReference>
<evidence type="ECO:0000256" key="20">
    <source>
        <dbReference type="ARBA" id="ARBA00023065"/>
    </source>
</evidence>
<dbReference type="InterPro" id="IPR023298">
    <property type="entry name" value="ATPase_P-typ_TM_dom_sf"/>
</dbReference>
<dbReference type="SUPFAM" id="SSF81665">
    <property type="entry name" value="Calcium ATPase, transmembrane domain M"/>
    <property type="match status" value="1"/>
</dbReference>
<dbReference type="GO" id="GO:0005524">
    <property type="term" value="F:ATP binding"/>
    <property type="evidence" value="ECO:0007669"/>
    <property type="project" value="UniProtKB-KW"/>
</dbReference>
<dbReference type="InterPro" id="IPR018303">
    <property type="entry name" value="ATPase_P-typ_P_site"/>
</dbReference>
<name>A0A2A2KSV6_9BILA</name>
<keyword evidence="12" id="KW-0547">Nucleotide-binding</keyword>
<keyword evidence="17" id="KW-1278">Translocase</keyword>
<feature type="transmembrane region" description="Helical" evidence="29">
    <location>
        <begin position="751"/>
        <end position="771"/>
    </location>
</feature>
<dbReference type="SUPFAM" id="SSF81660">
    <property type="entry name" value="Metal cation-transporting ATPase, ATP-binding domain N"/>
    <property type="match status" value="1"/>
</dbReference>
<evidence type="ECO:0000256" key="27">
    <source>
        <dbReference type="ARBA" id="ARBA00077949"/>
    </source>
</evidence>
<evidence type="ECO:0000259" key="30">
    <source>
        <dbReference type="Pfam" id="PF00122"/>
    </source>
</evidence>
<dbReference type="EMBL" id="LIAE01007786">
    <property type="protein sequence ID" value="PAV77014.1"/>
    <property type="molecule type" value="Genomic_DNA"/>
</dbReference>
<feature type="transmembrane region" description="Helical" evidence="29">
    <location>
        <begin position="174"/>
        <end position="192"/>
    </location>
</feature>
<comment type="catalytic activity">
    <reaction evidence="23">
        <text>Mn(2+)(in) + ATP + H2O = Mn(2+)(out) + ADP + phosphate + H(+)</text>
        <dbReference type="Rhea" id="RHEA:66820"/>
        <dbReference type="ChEBI" id="CHEBI:15377"/>
        <dbReference type="ChEBI" id="CHEBI:15378"/>
        <dbReference type="ChEBI" id="CHEBI:29035"/>
        <dbReference type="ChEBI" id="CHEBI:30616"/>
        <dbReference type="ChEBI" id="CHEBI:43474"/>
        <dbReference type="ChEBI" id="CHEBI:456216"/>
    </reaction>
    <physiologicalReaction direction="left-to-right" evidence="23">
        <dbReference type="Rhea" id="RHEA:66821"/>
    </physiologicalReaction>
</comment>
<keyword evidence="8" id="KW-0597">Phosphoprotein</keyword>
<feature type="transmembrane region" description="Helical" evidence="29">
    <location>
        <begin position="207"/>
        <end position="234"/>
    </location>
</feature>
<dbReference type="GO" id="GO:0005388">
    <property type="term" value="F:P-type calcium transporter activity"/>
    <property type="evidence" value="ECO:0007669"/>
    <property type="project" value="UniProtKB-EC"/>
</dbReference>
<keyword evidence="15" id="KW-0460">Magnesium</keyword>
<feature type="transmembrane region" description="Helical" evidence="29">
    <location>
        <begin position="721"/>
        <end position="739"/>
    </location>
</feature>
<dbReference type="InterPro" id="IPR001757">
    <property type="entry name" value="P_typ_ATPase"/>
</dbReference>
<dbReference type="PANTHER" id="PTHR42861">
    <property type="entry name" value="CALCIUM-TRANSPORTING ATPASE"/>
    <property type="match status" value="1"/>
</dbReference>
<dbReference type="PRINTS" id="PR00120">
    <property type="entry name" value="HATPASE"/>
</dbReference>
<evidence type="ECO:0000256" key="25">
    <source>
        <dbReference type="ARBA" id="ARBA00062966"/>
    </source>
</evidence>
<evidence type="ECO:0000256" key="15">
    <source>
        <dbReference type="ARBA" id="ARBA00022842"/>
    </source>
</evidence>
<keyword evidence="18 29" id="KW-1133">Transmembrane helix</keyword>
<feature type="domain" description="Cation-transporting P-type ATPase C-terminal" evidence="31">
    <location>
        <begin position="624"/>
        <end position="774"/>
    </location>
</feature>
<evidence type="ECO:0000256" key="10">
    <source>
        <dbReference type="ARBA" id="ARBA00022692"/>
    </source>
</evidence>
<keyword evidence="33" id="KW-1185">Reference proteome</keyword>
<evidence type="ECO:0000256" key="1">
    <source>
        <dbReference type="ARBA" id="ARBA00004166"/>
    </source>
</evidence>
<keyword evidence="13" id="KW-0106">Calcium</keyword>
<dbReference type="InterPro" id="IPR008250">
    <property type="entry name" value="ATPase_P-typ_transduc_dom_A_sf"/>
</dbReference>
<keyword evidence="20" id="KW-0406">Ion transport</keyword>
<comment type="subcellular location">
    <subcellularLocation>
        <location evidence="3">Basolateral cell membrane</location>
        <topology evidence="3">Multi-pass membrane protein</topology>
    </subcellularLocation>
    <subcellularLocation>
        <location evidence="1">Golgi apparatus</location>
        <location evidence="1">trans-Golgi network membrane</location>
        <topology evidence="1">Multi-pass membrane protein</topology>
    </subcellularLocation>
    <subcellularLocation>
        <location evidence="2">Sarcoplasmic reticulum membrane</location>
        <topology evidence="2">Multi-pass membrane protein</topology>
    </subcellularLocation>
</comment>
<dbReference type="SUPFAM" id="SSF81653">
    <property type="entry name" value="Calcium ATPase, transduction domain A"/>
    <property type="match status" value="1"/>
</dbReference>
<dbReference type="GO" id="GO:0016323">
    <property type="term" value="C:basolateral plasma membrane"/>
    <property type="evidence" value="ECO:0007669"/>
    <property type="project" value="UniProtKB-SubCell"/>
</dbReference>
<dbReference type="Gene3D" id="2.70.150.10">
    <property type="entry name" value="Calcium-transporting ATPase, cytoplasmic transduction domain A"/>
    <property type="match status" value="1"/>
</dbReference>
<proteinExistence type="inferred from homology"/>
<evidence type="ECO:0000256" key="17">
    <source>
        <dbReference type="ARBA" id="ARBA00022967"/>
    </source>
</evidence>
<evidence type="ECO:0000256" key="7">
    <source>
        <dbReference type="ARBA" id="ARBA00022475"/>
    </source>
</evidence>
<accession>A0A2A2KSV6</accession>
<protein>
    <recommendedName>
        <fullName evidence="26">Calcium-transporting ATPase type 2C member 2</fullName>
        <ecNumber evidence="5">7.2.2.10</ecNumber>
    </recommendedName>
    <alternativeName>
        <fullName evidence="28">Ca(2+)/Mn(2+)-ATPase 2C2</fullName>
    </alternativeName>
    <alternativeName>
        <fullName evidence="27">Secretory pathway Ca(2+)-transporting ATPase type 2</fullName>
    </alternativeName>
</protein>
<comment type="similarity">
    <text evidence="4">Belongs to the cation transport ATPase (P-type) (TC 3.A.3) family. Type IIA subfamily.</text>
</comment>
<evidence type="ECO:0000256" key="29">
    <source>
        <dbReference type="SAM" id="Phobius"/>
    </source>
</evidence>
<dbReference type="Pfam" id="PF00122">
    <property type="entry name" value="E1-E2_ATPase"/>
    <property type="match status" value="1"/>
</dbReference>
<dbReference type="STRING" id="2018661.A0A2A2KSV6"/>
<dbReference type="NCBIfam" id="TIGR01494">
    <property type="entry name" value="ATPase_P-type"/>
    <property type="match status" value="3"/>
</dbReference>
<dbReference type="GO" id="GO:0005794">
    <property type="term" value="C:Golgi apparatus"/>
    <property type="evidence" value="ECO:0007669"/>
    <property type="project" value="UniProtKB-SubCell"/>
</dbReference>
<evidence type="ECO:0000313" key="32">
    <source>
        <dbReference type="EMBL" id="PAV77014.1"/>
    </source>
</evidence>
<comment type="subunit">
    <text evidence="25">Interacts (via N-terminus) with ORAI1 (via N- and C-termini); this interaction regulates Ca(2+) influx at the plasma membrane.</text>
</comment>
<evidence type="ECO:0000256" key="14">
    <source>
        <dbReference type="ARBA" id="ARBA00022840"/>
    </source>
</evidence>
<evidence type="ECO:0000256" key="19">
    <source>
        <dbReference type="ARBA" id="ARBA00023034"/>
    </source>
</evidence>
<evidence type="ECO:0000256" key="2">
    <source>
        <dbReference type="ARBA" id="ARBA00004326"/>
    </source>
</evidence>
<feature type="transmembrane region" description="Helical" evidence="29">
    <location>
        <begin position="6"/>
        <end position="23"/>
    </location>
</feature>
<dbReference type="SUPFAM" id="SSF56784">
    <property type="entry name" value="HAD-like"/>
    <property type="match status" value="1"/>
</dbReference>
<evidence type="ECO:0000259" key="31">
    <source>
        <dbReference type="Pfam" id="PF00689"/>
    </source>
</evidence>
<dbReference type="GO" id="GO:0016887">
    <property type="term" value="F:ATP hydrolysis activity"/>
    <property type="evidence" value="ECO:0007669"/>
    <property type="project" value="InterPro"/>
</dbReference>
<keyword evidence="9" id="KW-0109">Calcium transport</keyword>
<evidence type="ECO:0000256" key="26">
    <source>
        <dbReference type="ARBA" id="ARBA00070963"/>
    </source>
</evidence>
<keyword evidence="11" id="KW-0479">Metal-binding</keyword>
<dbReference type="InterPro" id="IPR059000">
    <property type="entry name" value="ATPase_P-type_domA"/>
</dbReference>
<dbReference type="PROSITE" id="PS00154">
    <property type="entry name" value="ATPASE_E1_E2"/>
    <property type="match status" value="1"/>
</dbReference>
<evidence type="ECO:0000256" key="6">
    <source>
        <dbReference type="ARBA" id="ARBA00022448"/>
    </source>
</evidence>
<evidence type="ECO:0000256" key="16">
    <source>
        <dbReference type="ARBA" id="ARBA00022951"/>
    </source>
</evidence>
<dbReference type="GO" id="GO:0046872">
    <property type="term" value="F:metal ion binding"/>
    <property type="evidence" value="ECO:0007669"/>
    <property type="project" value="UniProtKB-KW"/>
</dbReference>
<dbReference type="InterPro" id="IPR036412">
    <property type="entry name" value="HAD-like_sf"/>
</dbReference>
<evidence type="ECO:0000313" key="33">
    <source>
        <dbReference type="Proteomes" id="UP000218231"/>
    </source>
</evidence>
<evidence type="ECO:0000256" key="22">
    <source>
        <dbReference type="ARBA" id="ARBA00047282"/>
    </source>
</evidence>
<dbReference type="EC" id="7.2.2.10" evidence="5"/>
<keyword evidence="10 29" id="KW-0812">Transmembrane</keyword>
<evidence type="ECO:0000256" key="4">
    <source>
        <dbReference type="ARBA" id="ARBA00005675"/>
    </source>
</evidence>
<dbReference type="Pfam" id="PF13246">
    <property type="entry name" value="Cation_ATPase"/>
    <property type="match status" value="1"/>
</dbReference>
<dbReference type="Gene3D" id="3.40.50.1000">
    <property type="entry name" value="HAD superfamily/HAD-like"/>
    <property type="match status" value="1"/>
</dbReference>
<evidence type="ECO:0000256" key="21">
    <source>
        <dbReference type="ARBA" id="ARBA00023136"/>
    </source>
</evidence>
<feature type="transmembrane region" description="Helical" evidence="29">
    <location>
        <begin position="651"/>
        <end position="671"/>
    </location>
</feature>
<evidence type="ECO:0000256" key="24">
    <source>
        <dbReference type="ARBA" id="ARBA00054616"/>
    </source>
</evidence>
<comment type="catalytic activity">
    <reaction evidence="22">
        <text>Ca(2+)(in) + ATP + H2O = Ca(2+)(out) + ADP + phosphate + H(+)</text>
        <dbReference type="Rhea" id="RHEA:18105"/>
        <dbReference type="ChEBI" id="CHEBI:15377"/>
        <dbReference type="ChEBI" id="CHEBI:15378"/>
        <dbReference type="ChEBI" id="CHEBI:29108"/>
        <dbReference type="ChEBI" id="CHEBI:30616"/>
        <dbReference type="ChEBI" id="CHEBI:43474"/>
        <dbReference type="ChEBI" id="CHEBI:456216"/>
        <dbReference type="EC" id="7.2.2.10"/>
    </reaction>
    <physiologicalReaction direction="left-to-right" evidence="22">
        <dbReference type="Rhea" id="RHEA:18106"/>
    </physiologicalReaction>
</comment>
<dbReference type="GO" id="GO:0033017">
    <property type="term" value="C:sarcoplasmic reticulum membrane"/>
    <property type="evidence" value="ECO:0007669"/>
    <property type="project" value="UniProtKB-SubCell"/>
</dbReference>
<evidence type="ECO:0000256" key="28">
    <source>
        <dbReference type="ARBA" id="ARBA00083166"/>
    </source>
</evidence>
<dbReference type="SFLD" id="SFLDF00027">
    <property type="entry name" value="p-type_atpase"/>
    <property type="match status" value="1"/>
</dbReference>
<keyword evidence="16" id="KW-0703">Sarcoplasmic reticulum</keyword>
<organism evidence="32 33">
    <name type="scientific">Diploscapter pachys</name>
    <dbReference type="NCBI Taxonomy" id="2018661"/>
    <lineage>
        <taxon>Eukaryota</taxon>
        <taxon>Metazoa</taxon>
        <taxon>Ecdysozoa</taxon>
        <taxon>Nematoda</taxon>
        <taxon>Chromadorea</taxon>
        <taxon>Rhabditida</taxon>
        <taxon>Rhabditina</taxon>
        <taxon>Rhabditomorpha</taxon>
        <taxon>Rhabditoidea</taxon>
        <taxon>Rhabditidae</taxon>
        <taxon>Diploscapter</taxon>
    </lineage>
</organism>
<dbReference type="Gene3D" id="3.40.1110.10">
    <property type="entry name" value="Calcium-transporting ATPase, cytoplasmic domain N"/>
    <property type="match status" value="1"/>
</dbReference>
<dbReference type="Gene3D" id="1.20.1110.10">
    <property type="entry name" value="Calcium-transporting ATPase, transmembrane domain"/>
    <property type="match status" value="2"/>
</dbReference>
<keyword evidence="14" id="KW-0067">ATP-binding</keyword>